<evidence type="ECO:0000256" key="3">
    <source>
        <dbReference type="ARBA" id="ARBA00022452"/>
    </source>
</evidence>
<dbReference type="PANTHER" id="PTHR47234:SF2">
    <property type="entry name" value="TONB-DEPENDENT RECEPTOR"/>
    <property type="match status" value="1"/>
</dbReference>
<sequence length="957" mass="103530">MRKSRAKFALVALTLAGAPAAAQDPAPEERPAGNPKEATVLQPIEVVGSHIRRIDVETRHPLLTIERAELLRTGLTDVADILQTITANGQTQNRNINNGGTGELRVNLRSLGSHRTLVLVNGQRWAAALDGGVDLSAIPLALVERVEVLKDGASAIYGSDAIAGVINIVTRRDFDGAELGAYVGQYDQDDGLRRSYDLSFGRASDGWSAAMGLEYERYDPVLAGNREISGTPLPDLPAAATGSSATPYTSLTLAGGGPLRLIDGRSGTSPDDFRPFDSRRDNYNYQSTTYLQTPAGRKAAFAQGRYEISPSLALVGDLLYNRRTSSQQLAPPVVLFSPYASGPESLLSISPDNLYNPFGEPVIAAQRRLVEAGPRRFEQSVDTKRAHLGLDGLASLAGREVAWGADFTWIRADERSSTDPYFDNRALALAIGPSFRDAAGAAHCGTPQAPVAGCVPMDLFGPPGSITPDMLAYIRRVTHASRRADLHDFNLHASSTLFELPAGAVAVAAGLEHRRERGEERIDALIRSGNANGSGGGSIEPTRGSDRVEEAYVELEVPLLKDLPLARSLDVSLASRYSRYSQFGSTTNSQFGLRWKPFDDLLVRGNYSEGFRAPSLFELFAGAQVNTGQFFDPCVAANESGPSVLARCRALGVPADVQDPQAVEVTVAGNPKLQPETATTRTLGLVYSPQWLEGLQASLDWYRIELRGSIQQVDAGSVLDDCYLRADRTACAQIRRGADGTLAGIVQMPRNLPGGLETEGFDFGALYRRPTAIGDFTLRWENSYVSYFGQIGQPDRLAPLADGSLAQGNAVGQNSAAFGTVWRLRSVLALAWQRERWSASIAARYFSSIQEDCSGVLFYAQRIGDPALRNLCSQPDRIVEQDDSGIGQPAPRNRVGSVTFFDLDLGWTAPWGGHVALGVRNAFDRGPPVSYSAGFRGFFADYDLPGRFWYASYRQRF</sequence>
<evidence type="ECO:0000313" key="15">
    <source>
        <dbReference type="Proteomes" id="UP001595886"/>
    </source>
</evidence>
<feature type="signal peptide" evidence="11">
    <location>
        <begin position="1"/>
        <end position="22"/>
    </location>
</feature>
<evidence type="ECO:0000256" key="4">
    <source>
        <dbReference type="ARBA" id="ARBA00022692"/>
    </source>
</evidence>
<comment type="subcellular location">
    <subcellularLocation>
        <location evidence="1 8">Cell outer membrane</location>
        <topology evidence="1 8">Multi-pass membrane protein</topology>
    </subcellularLocation>
</comment>
<evidence type="ECO:0000256" key="10">
    <source>
        <dbReference type="SAM" id="MobiDB-lite"/>
    </source>
</evidence>
<feature type="region of interest" description="Disordered" evidence="10">
    <location>
        <begin position="259"/>
        <end position="281"/>
    </location>
</feature>
<feature type="compositionally biased region" description="Basic and acidic residues" evidence="10">
    <location>
        <begin position="271"/>
        <end position="281"/>
    </location>
</feature>
<keyword evidence="5 9" id="KW-0798">TonB box</keyword>
<organism evidence="14 15">
    <name type="scientific">Dokdonella ginsengisoli</name>
    <dbReference type="NCBI Taxonomy" id="363846"/>
    <lineage>
        <taxon>Bacteria</taxon>
        <taxon>Pseudomonadati</taxon>
        <taxon>Pseudomonadota</taxon>
        <taxon>Gammaproteobacteria</taxon>
        <taxon>Lysobacterales</taxon>
        <taxon>Rhodanobacteraceae</taxon>
        <taxon>Dokdonella</taxon>
    </lineage>
</organism>
<reference evidence="15" key="1">
    <citation type="journal article" date="2019" name="Int. J. Syst. Evol. Microbiol.">
        <title>The Global Catalogue of Microorganisms (GCM) 10K type strain sequencing project: providing services to taxonomists for standard genome sequencing and annotation.</title>
        <authorList>
            <consortium name="The Broad Institute Genomics Platform"/>
            <consortium name="The Broad Institute Genome Sequencing Center for Infectious Disease"/>
            <person name="Wu L."/>
            <person name="Ma J."/>
        </authorList>
    </citation>
    <scope>NUCLEOTIDE SEQUENCE [LARGE SCALE GENOMIC DNA]</scope>
    <source>
        <strain evidence="15">CCUG 30340</strain>
    </source>
</reference>
<evidence type="ECO:0000256" key="5">
    <source>
        <dbReference type="ARBA" id="ARBA00023077"/>
    </source>
</evidence>
<dbReference type="InterPro" id="IPR012910">
    <property type="entry name" value="Plug_dom"/>
</dbReference>
<proteinExistence type="inferred from homology"/>
<dbReference type="Pfam" id="PF00593">
    <property type="entry name" value="TonB_dep_Rec_b-barrel"/>
    <property type="match status" value="1"/>
</dbReference>
<evidence type="ECO:0000256" key="7">
    <source>
        <dbReference type="ARBA" id="ARBA00023237"/>
    </source>
</evidence>
<feature type="chain" id="PRO_5045259630" evidence="11">
    <location>
        <begin position="23"/>
        <end position="957"/>
    </location>
</feature>
<comment type="similarity">
    <text evidence="8 9">Belongs to the TonB-dependent receptor family.</text>
</comment>
<dbReference type="RefSeq" id="WP_380019438.1">
    <property type="nucleotide sequence ID" value="NZ_JBHSHD010000005.1"/>
</dbReference>
<evidence type="ECO:0000256" key="8">
    <source>
        <dbReference type="PROSITE-ProRule" id="PRU01360"/>
    </source>
</evidence>
<keyword evidence="6 8" id="KW-0472">Membrane</keyword>
<dbReference type="EMBL" id="JBHSHD010000005">
    <property type="protein sequence ID" value="MFC4819650.1"/>
    <property type="molecule type" value="Genomic_DNA"/>
</dbReference>
<evidence type="ECO:0000259" key="12">
    <source>
        <dbReference type="Pfam" id="PF00593"/>
    </source>
</evidence>
<dbReference type="Proteomes" id="UP001595886">
    <property type="component" value="Unassembled WGS sequence"/>
</dbReference>
<protein>
    <submittedName>
        <fullName evidence="14">TonB-dependent receptor domain-containing protein</fullName>
    </submittedName>
</protein>
<dbReference type="InterPro" id="IPR000531">
    <property type="entry name" value="Beta-barrel_TonB"/>
</dbReference>
<keyword evidence="15" id="KW-1185">Reference proteome</keyword>
<keyword evidence="7 8" id="KW-0998">Cell outer membrane</keyword>
<dbReference type="Pfam" id="PF07715">
    <property type="entry name" value="Plug"/>
    <property type="match status" value="1"/>
</dbReference>
<feature type="domain" description="TonB-dependent receptor-like beta-barrel" evidence="12">
    <location>
        <begin position="489"/>
        <end position="921"/>
    </location>
</feature>
<evidence type="ECO:0000256" key="6">
    <source>
        <dbReference type="ARBA" id="ARBA00023136"/>
    </source>
</evidence>
<evidence type="ECO:0000256" key="9">
    <source>
        <dbReference type="RuleBase" id="RU003357"/>
    </source>
</evidence>
<dbReference type="InterPro" id="IPR039426">
    <property type="entry name" value="TonB-dep_rcpt-like"/>
</dbReference>
<comment type="caution">
    <text evidence="14">The sequence shown here is derived from an EMBL/GenBank/DDBJ whole genome shotgun (WGS) entry which is preliminary data.</text>
</comment>
<keyword evidence="3 8" id="KW-1134">Transmembrane beta strand</keyword>
<name>A0ABV9QSN3_9GAMM</name>
<dbReference type="Gene3D" id="2.170.130.10">
    <property type="entry name" value="TonB-dependent receptor, plug domain"/>
    <property type="match status" value="1"/>
</dbReference>
<evidence type="ECO:0000256" key="11">
    <source>
        <dbReference type="SAM" id="SignalP"/>
    </source>
</evidence>
<dbReference type="InterPro" id="IPR036942">
    <property type="entry name" value="Beta-barrel_TonB_sf"/>
</dbReference>
<dbReference type="InterPro" id="IPR037066">
    <property type="entry name" value="Plug_dom_sf"/>
</dbReference>
<evidence type="ECO:0000256" key="2">
    <source>
        <dbReference type="ARBA" id="ARBA00022448"/>
    </source>
</evidence>
<dbReference type="PROSITE" id="PS52016">
    <property type="entry name" value="TONB_DEPENDENT_REC_3"/>
    <property type="match status" value="1"/>
</dbReference>
<evidence type="ECO:0000313" key="14">
    <source>
        <dbReference type="EMBL" id="MFC4819650.1"/>
    </source>
</evidence>
<dbReference type="SUPFAM" id="SSF56935">
    <property type="entry name" value="Porins"/>
    <property type="match status" value="1"/>
</dbReference>
<dbReference type="Gene3D" id="2.40.170.20">
    <property type="entry name" value="TonB-dependent receptor, beta-barrel domain"/>
    <property type="match status" value="1"/>
</dbReference>
<keyword evidence="2 8" id="KW-0813">Transport</keyword>
<keyword evidence="4 8" id="KW-0812">Transmembrane</keyword>
<dbReference type="PANTHER" id="PTHR47234">
    <property type="match status" value="1"/>
</dbReference>
<evidence type="ECO:0000259" key="13">
    <source>
        <dbReference type="Pfam" id="PF07715"/>
    </source>
</evidence>
<keyword evidence="11" id="KW-0732">Signal</keyword>
<feature type="domain" description="TonB-dependent receptor plug" evidence="13">
    <location>
        <begin position="62"/>
        <end position="165"/>
    </location>
</feature>
<keyword evidence="14" id="KW-0675">Receptor</keyword>
<evidence type="ECO:0000256" key="1">
    <source>
        <dbReference type="ARBA" id="ARBA00004571"/>
    </source>
</evidence>
<accession>A0ABV9QSN3</accession>
<gene>
    <name evidence="14" type="ORF">ACFO6Q_04910</name>
</gene>